<evidence type="ECO:0000313" key="3">
    <source>
        <dbReference type="Proteomes" id="UP000548476"/>
    </source>
</evidence>
<comment type="caution">
    <text evidence="2">The sequence shown here is derived from an EMBL/GenBank/DDBJ whole genome shotgun (WGS) entry which is preliminary data.</text>
</comment>
<dbReference type="AlphaFoldDB" id="A0A841FDI3"/>
<evidence type="ECO:0000313" key="2">
    <source>
        <dbReference type="EMBL" id="MBB6033073.1"/>
    </source>
</evidence>
<name>A0A841FDI3_9ACTN</name>
<dbReference type="EMBL" id="JACHGT010000002">
    <property type="protein sequence ID" value="MBB6033073.1"/>
    <property type="molecule type" value="Genomic_DNA"/>
</dbReference>
<keyword evidence="2" id="KW-0378">Hydrolase</keyword>
<evidence type="ECO:0000256" key="1">
    <source>
        <dbReference type="SAM" id="Phobius"/>
    </source>
</evidence>
<keyword evidence="1" id="KW-0472">Membrane</keyword>
<keyword evidence="2" id="KW-0645">Protease</keyword>
<keyword evidence="1" id="KW-0812">Transmembrane</keyword>
<accession>A0A841FDI3</accession>
<dbReference type="RefSeq" id="WP_184785987.1">
    <property type="nucleotide sequence ID" value="NZ_BONT01000022.1"/>
</dbReference>
<gene>
    <name evidence="2" type="ORF">HNR73_000920</name>
</gene>
<dbReference type="GO" id="GO:0008233">
    <property type="term" value="F:peptidase activity"/>
    <property type="evidence" value="ECO:0007669"/>
    <property type="project" value="UniProtKB-KW"/>
</dbReference>
<feature type="transmembrane region" description="Helical" evidence="1">
    <location>
        <begin position="20"/>
        <end position="41"/>
    </location>
</feature>
<dbReference type="GO" id="GO:0006508">
    <property type="term" value="P:proteolysis"/>
    <property type="evidence" value="ECO:0007669"/>
    <property type="project" value="UniProtKB-KW"/>
</dbReference>
<dbReference type="Proteomes" id="UP000548476">
    <property type="component" value="Unassembled WGS sequence"/>
</dbReference>
<sequence length="227" mass="23907">MTEQRGGPVSPADITPRKRWYWIAAALVVVGVVLGCGAFFLTAKIFSEALPDAGKTFPSGQAAVVQFTSTDELVIYVQLAFDMDPNQSVPANTTVCTAGSDVTLKKVTDQIVLSDQSARRMWQAVYTAKAAATGDHELTCDQEDGSVATYGLGEMPWGGSLVAGVGTFVVAIGLPCVCILAAAVIVIVVLVKRRSNRRRLAAGSSGNAAIDEYLRNKGQNPPPPPPV</sequence>
<protein>
    <submittedName>
        <fullName evidence="2">Membrane protein implicated in regulation of membrane protease activity</fullName>
    </submittedName>
</protein>
<keyword evidence="1" id="KW-1133">Transmembrane helix</keyword>
<reference evidence="2 3" key="1">
    <citation type="submission" date="2020-08" db="EMBL/GenBank/DDBJ databases">
        <title>Genomic Encyclopedia of Type Strains, Phase IV (KMG-IV): sequencing the most valuable type-strain genomes for metagenomic binning, comparative biology and taxonomic classification.</title>
        <authorList>
            <person name="Goeker M."/>
        </authorList>
    </citation>
    <scope>NUCLEOTIDE SEQUENCE [LARGE SCALE GENOMIC DNA]</scope>
    <source>
        <strain evidence="2 3">YIM 65646</strain>
    </source>
</reference>
<organism evidence="2 3">
    <name type="scientific">Phytomonospora endophytica</name>
    <dbReference type="NCBI Taxonomy" id="714109"/>
    <lineage>
        <taxon>Bacteria</taxon>
        <taxon>Bacillati</taxon>
        <taxon>Actinomycetota</taxon>
        <taxon>Actinomycetes</taxon>
        <taxon>Micromonosporales</taxon>
        <taxon>Micromonosporaceae</taxon>
        <taxon>Phytomonospora</taxon>
    </lineage>
</organism>
<proteinExistence type="predicted"/>
<keyword evidence="3" id="KW-1185">Reference proteome</keyword>
<feature type="transmembrane region" description="Helical" evidence="1">
    <location>
        <begin position="161"/>
        <end position="191"/>
    </location>
</feature>